<proteinExistence type="predicted"/>
<dbReference type="Proteomes" id="UP000015530">
    <property type="component" value="Unassembled WGS sequence"/>
</dbReference>
<comment type="caution">
    <text evidence="1">The sequence shown here is derived from an EMBL/GenBank/DDBJ whole genome shotgun (WGS) entry which is preliminary data.</text>
</comment>
<protein>
    <submittedName>
        <fullName evidence="1">Uncharacterized protein</fullName>
    </submittedName>
</protein>
<reference evidence="2" key="1">
    <citation type="journal article" date="2013" name="Mol. Plant Microbe Interact.">
        <title>Global aspects of pacC regulation of pathogenicity genes in Colletotrichum gloeosporioides as revealed by transcriptome analysis.</title>
        <authorList>
            <person name="Alkan N."/>
            <person name="Meng X."/>
            <person name="Friedlander G."/>
            <person name="Reuveni E."/>
            <person name="Sukno S."/>
            <person name="Sherman A."/>
            <person name="Thon M."/>
            <person name="Fluhr R."/>
            <person name="Prusky D."/>
        </authorList>
    </citation>
    <scope>NUCLEOTIDE SEQUENCE [LARGE SCALE GENOMIC DNA]</scope>
    <source>
        <strain evidence="2">Cg-14</strain>
    </source>
</reference>
<organism evidence="1 2">
    <name type="scientific">Colletotrichum gloeosporioides (strain Cg-14)</name>
    <name type="common">Anthracnose fungus</name>
    <name type="synonym">Glomerella cingulata</name>
    <dbReference type="NCBI Taxonomy" id="1237896"/>
    <lineage>
        <taxon>Eukaryota</taxon>
        <taxon>Fungi</taxon>
        <taxon>Dikarya</taxon>
        <taxon>Ascomycota</taxon>
        <taxon>Pezizomycotina</taxon>
        <taxon>Sordariomycetes</taxon>
        <taxon>Hypocreomycetidae</taxon>
        <taxon>Glomerellales</taxon>
        <taxon>Glomerellaceae</taxon>
        <taxon>Colletotrichum</taxon>
        <taxon>Colletotrichum gloeosporioides species complex</taxon>
    </lineage>
</organism>
<evidence type="ECO:0000313" key="2">
    <source>
        <dbReference type="Proteomes" id="UP000015530"/>
    </source>
</evidence>
<sequence length="18" mass="1932">MANSDATKKAKNKESPPD</sequence>
<name>T0LMB1_COLGC</name>
<evidence type="ECO:0000313" key="1">
    <source>
        <dbReference type="EMBL" id="EQB52836.1"/>
    </source>
</evidence>
<dbReference type="AlphaFoldDB" id="T0LMB1"/>
<dbReference type="EMBL" id="AMYD01001505">
    <property type="protein sequence ID" value="EQB52836.1"/>
    <property type="molecule type" value="Genomic_DNA"/>
</dbReference>
<gene>
    <name evidence="1" type="ORF">CGLO_07503</name>
</gene>
<dbReference type="HOGENOM" id="CLU_3430884_0_0_1"/>
<accession>T0LMB1</accession>